<dbReference type="SUPFAM" id="SSF52172">
    <property type="entry name" value="CheY-like"/>
    <property type="match status" value="1"/>
</dbReference>
<reference evidence="7 8" key="1">
    <citation type="submission" date="2018-05" db="EMBL/GenBank/DDBJ databases">
        <title>Micromonospora atacamensis sp. nov., a novel actinobacteria isolated from high altitude Atacama Desert soil.</title>
        <authorList>
            <person name="Carro L."/>
            <person name="Golinska P."/>
            <person name="Klenk H.-P."/>
            <person name="Goodfellow M."/>
        </authorList>
    </citation>
    <scope>NUCLEOTIDE SEQUENCE [LARGE SCALE GENOMIC DNA]</scope>
    <source>
        <strain evidence="7 8">5R2A7</strain>
    </source>
</reference>
<sequence length="261" mass="27435">MPQAPLDLTEALIRLGRIKHDEGDLDVVLATIVEVAKGTIPRADEVSVTLVQGSDAHTAAYTGELALTLDLWQYELGRGPCLDAATTGTAMLVPDVAVEERWPEWAARAHRHGLASSLSIGLPIQEAVVGALNVYGTDAGAFDEVLDLAQTLAGYAAVALANAHLYESTATLAQQMQAAMRGRAVIEQAKGIIMGQRRCTADQAFAILAQVSQNSNRKLREVAEALVDRAVSGPAAGNSPDQAYRMSGREQPPPGSSAGAT</sequence>
<feature type="domain" description="ANTAR" evidence="6">
    <location>
        <begin position="166"/>
        <end position="227"/>
    </location>
</feature>
<dbReference type="PROSITE" id="PS50921">
    <property type="entry name" value="ANTAR"/>
    <property type="match status" value="1"/>
</dbReference>
<proteinExistence type="predicted"/>
<dbReference type="InterPro" id="IPR003018">
    <property type="entry name" value="GAF"/>
</dbReference>
<feature type="region of interest" description="Disordered" evidence="5">
    <location>
        <begin position="230"/>
        <end position="261"/>
    </location>
</feature>
<accession>A0A317D3F8</accession>
<comment type="caution">
    <text evidence="7">The sequence shown here is derived from an EMBL/GenBank/DDBJ whole genome shotgun (WGS) entry which is preliminary data.</text>
</comment>
<evidence type="ECO:0000256" key="3">
    <source>
        <dbReference type="ARBA" id="ARBA00023015"/>
    </source>
</evidence>
<dbReference type="InterPro" id="IPR005561">
    <property type="entry name" value="ANTAR"/>
</dbReference>
<keyword evidence="4" id="KW-0804">Transcription</keyword>
<name>A0A317D3F8_9ACTN</name>
<dbReference type="InterPro" id="IPR012074">
    <property type="entry name" value="GAF_ANTAR"/>
</dbReference>
<dbReference type="AlphaFoldDB" id="A0A317D3F8"/>
<dbReference type="GO" id="GO:0003723">
    <property type="term" value="F:RNA binding"/>
    <property type="evidence" value="ECO:0007669"/>
    <property type="project" value="InterPro"/>
</dbReference>
<gene>
    <name evidence="7" type="ORF">DKT68_12925</name>
</gene>
<dbReference type="InterPro" id="IPR036388">
    <property type="entry name" value="WH-like_DNA-bd_sf"/>
</dbReference>
<dbReference type="OrthoDB" id="3688893at2"/>
<dbReference type="InterPro" id="IPR029016">
    <property type="entry name" value="GAF-like_dom_sf"/>
</dbReference>
<evidence type="ECO:0000256" key="4">
    <source>
        <dbReference type="ARBA" id="ARBA00023163"/>
    </source>
</evidence>
<organism evidence="7 8">
    <name type="scientific">Micromonospora acroterricola</name>
    <dbReference type="NCBI Taxonomy" id="2202421"/>
    <lineage>
        <taxon>Bacteria</taxon>
        <taxon>Bacillati</taxon>
        <taxon>Actinomycetota</taxon>
        <taxon>Actinomycetes</taxon>
        <taxon>Micromonosporales</taxon>
        <taxon>Micromonosporaceae</taxon>
        <taxon>Micromonospora</taxon>
    </lineage>
</organism>
<evidence type="ECO:0000313" key="7">
    <source>
        <dbReference type="EMBL" id="PWR09239.1"/>
    </source>
</evidence>
<evidence type="ECO:0000256" key="5">
    <source>
        <dbReference type="SAM" id="MobiDB-lite"/>
    </source>
</evidence>
<dbReference type="PIRSF" id="PIRSF036625">
    <property type="entry name" value="GAF_ANTAR"/>
    <property type="match status" value="1"/>
</dbReference>
<protein>
    <submittedName>
        <fullName evidence="7">Histidine kinase</fullName>
    </submittedName>
</protein>
<evidence type="ECO:0000259" key="6">
    <source>
        <dbReference type="PROSITE" id="PS50921"/>
    </source>
</evidence>
<dbReference type="GO" id="GO:0016301">
    <property type="term" value="F:kinase activity"/>
    <property type="evidence" value="ECO:0007669"/>
    <property type="project" value="UniProtKB-KW"/>
</dbReference>
<keyword evidence="1" id="KW-0808">Transferase</keyword>
<evidence type="ECO:0000256" key="2">
    <source>
        <dbReference type="ARBA" id="ARBA00022777"/>
    </source>
</evidence>
<dbReference type="Pfam" id="PF13185">
    <property type="entry name" value="GAF_2"/>
    <property type="match status" value="1"/>
</dbReference>
<dbReference type="SUPFAM" id="SSF55781">
    <property type="entry name" value="GAF domain-like"/>
    <property type="match status" value="1"/>
</dbReference>
<keyword evidence="2 7" id="KW-0418">Kinase</keyword>
<keyword evidence="3" id="KW-0805">Transcription regulation</keyword>
<dbReference type="Pfam" id="PF03861">
    <property type="entry name" value="ANTAR"/>
    <property type="match status" value="1"/>
</dbReference>
<evidence type="ECO:0000256" key="1">
    <source>
        <dbReference type="ARBA" id="ARBA00022679"/>
    </source>
</evidence>
<keyword evidence="8" id="KW-1185">Reference proteome</keyword>
<dbReference type="Gene3D" id="3.30.450.40">
    <property type="match status" value="1"/>
</dbReference>
<dbReference type="Proteomes" id="UP000245410">
    <property type="component" value="Unassembled WGS sequence"/>
</dbReference>
<dbReference type="SMART" id="SM00065">
    <property type="entry name" value="GAF"/>
    <property type="match status" value="1"/>
</dbReference>
<dbReference type="SMART" id="SM01012">
    <property type="entry name" value="ANTAR"/>
    <property type="match status" value="1"/>
</dbReference>
<dbReference type="RefSeq" id="WP_109817655.1">
    <property type="nucleotide sequence ID" value="NZ_QGKR01000182.1"/>
</dbReference>
<evidence type="ECO:0000313" key="8">
    <source>
        <dbReference type="Proteomes" id="UP000245410"/>
    </source>
</evidence>
<dbReference type="InterPro" id="IPR011006">
    <property type="entry name" value="CheY-like_superfamily"/>
</dbReference>
<dbReference type="Gene3D" id="1.10.10.10">
    <property type="entry name" value="Winged helix-like DNA-binding domain superfamily/Winged helix DNA-binding domain"/>
    <property type="match status" value="1"/>
</dbReference>
<dbReference type="EMBL" id="QGKR01000182">
    <property type="protein sequence ID" value="PWR09239.1"/>
    <property type="molecule type" value="Genomic_DNA"/>
</dbReference>